<reference evidence="2 3" key="1">
    <citation type="submission" date="2019-06" db="EMBL/GenBank/DDBJ databases">
        <title>Flavobacteriaceae Paucihalobacterium erythroidium CWB-1, complete genome.</title>
        <authorList>
            <person name="Wu S."/>
        </authorList>
    </citation>
    <scope>NUCLEOTIDE SEQUENCE [LARGE SCALE GENOMIC DNA]</scope>
    <source>
        <strain evidence="2 3">CWB-1</strain>
    </source>
</reference>
<gene>
    <name evidence="2" type="ORF">FJ651_02060</name>
</gene>
<evidence type="ECO:0000313" key="3">
    <source>
        <dbReference type="Proteomes" id="UP000317332"/>
    </source>
</evidence>
<dbReference type="EMBL" id="VHIQ01000001">
    <property type="protein sequence ID" value="TPV35720.1"/>
    <property type="molecule type" value="Genomic_DNA"/>
</dbReference>
<feature type="signal peptide" evidence="1">
    <location>
        <begin position="1"/>
        <end position="23"/>
    </location>
</feature>
<proteinExistence type="predicted"/>
<organism evidence="2 3">
    <name type="scientific">Paucihalobacter ruber</name>
    <dbReference type="NCBI Taxonomy" id="2567861"/>
    <lineage>
        <taxon>Bacteria</taxon>
        <taxon>Pseudomonadati</taxon>
        <taxon>Bacteroidota</taxon>
        <taxon>Flavobacteriia</taxon>
        <taxon>Flavobacteriales</taxon>
        <taxon>Flavobacteriaceae</taxon>
        <taxon>Paucihalobacter</taxon>
    </lineage>
</organism>
<dbReference type="OrthoDB" id="1114031at2"/>
<accession>A0A506PU17</accession>
<dbReference type="Proteomes" id="UP000317332">
    <property type="component" value="Unassembled WGS sequence"/>
</dbReference>
<keyword evidence="3" id="KW-1185">Reference proteome</keyword>
<evidence type="ECO:0000313" key="2">
    <source>
        <dbReference type="EMBL" id="TPV35720.1"/>
    </source>
</evidence>
<comment type="caution">
    <text evidence="2">The sequence shown here is derived from an EMBL/GenBank/DDBJ whole genome shotgun (WGS) entry which is preliminary data.</text>
</comment>
<sequence length="280" mass="31207">MKTNHFKNLLIPLLVLNVLVFNACSDEELIVENNSVDDVTEMSRAAEMDAMDVALGDLVVNAFEEQERGVLGRSSYNNNLPECVVITAVVEQNSVEVNIDFGTEGCLVNGNLIRGQIEISYTRNPEAMQMLINYNLVDFYFNNKNVAATRTILRERFNENGNPQFTHSLDVTVTWPNGLQASRSGEKVREWIEGFGSGTFNDNVFLITGFWNASFVNGNEHNYEVIEALRREIGCLYFVSGAVEVTRTNFAGVLDYGDGDCDALATFTFNNGVEIPINLD</sequence>
<dbReference type="RefSeq" id="WP_140988729.1">
    <property type="nucleotide sequence ID" value="NZ_VHIQ01000001.1"/>
</dbReference>
<name>A0A506PU17_9FLAO</name>
<evidence type="ECO:0000256" key="1">
    <source>
        <dbReference type="SAM" id="SignalP"/>
    </source>
</evidence>
<evidence type="ECO:0008006" key="4">
    <source>
        <dbReference type="Google" id="ProtNLM"/>
    </source>
</evidence>
<keyword evidence="1" id="KW-0732">Signal</keyword>
<protein>
    <recommendedName>
        <fullName evidence="4">Lipoprotein</fullName>
    </recommendedName>
</protein>
<dbReference type="AlphaFoldDB" id="A0A506PU17"/>
<feature type="chain" id="PRO_5021363826" description="Lipoprotein" evidence="1">
    <location>
        <begin position="24"/>
        <end position="280"/>
    </location>
</feature>